<dbReference type="RefSeq" id="WP_106455368.1">
    <property type="nucleotide sequence ID" value="NZ_PXOH01000002.1"/>
</dbReference>
<name>A0A2T1M2N8_9CHRO</name>
<evidence type="ECO:0008006" key="4">
    <source>
        <dbReference type="Google" id="ProtNLM"/>
    </source>
</evidence>
<comment type="caution">
    <text evidence="2">The sequence shown here is derived from an EMBL/GenBank/DDBJ whole genome shotgun (WGS) entry which is preliminary data.</text>
</comment>
<dbReference type="EMBL" id="PXOH01000002">
    <property type="protein sequence ID" value="PSF39002.1"/>
    <property type="molecule type" value="Genomic_DNA"/>
</dbReference>
<evidence type="ECO:0000313" key="2">
    <source>
        <dbReference type="EMBL" id="PSF39002.1"/>
    </source>
</evidence>
<organism evidence="2 3">
    <name type="scientific">Aphanothece hegewaldii CCALA 016</name>
    <dbReference type="NCBI Taxonomy" id="2107694"/>
    <lineage>
        <taxon>Bacteria</taxon>
        <taxon>Bacillati</taxon>
        <taxon>Cyanobacteriota</taxon>
        <taxon>Cyanophyceae</taxon>
        <taxon>Oscillatoriophycideae</taxon>
        <taxon>Chroococcales</taxon>
        <taxon>Aphanothecaceae</taxon>
        <taxon>Aphanothece</taxon>
    </lineage>
</organism>
<dbReference type="OrthoDB" id="536034at2"/>
<evidence type="ECO:0000256" key="1">
    <source>
        <dbReference type="SAM" id="MobiDB-lite"/>
    </source>
</evidence>
<gene>
    <name evidence="2" type="ORF">C7H19_02820</name>
</gene>
<keyword evidence="3" id="KW-1185">Reference proteome</keyword>
<sequence>MLNPKSLLHLLSIALLLIGTKLIMAQPITHSTNLNDSITHISFKPPPDESQPDQTIPAGSRQPSRCGQDITGVSTANSYYLMALVPSSNYGLTIAERPTFFIALPKTSAKQVVLSIKEEGKQHHSQTLLSIKDSPGIISIQPSEKSPPLAVGKKYQWSVVLVCGTKPGPNDPAIMSWVRRVDLPQTAPSGLQKENALAQALWYGEQGLWYDTLNALVKAKRSQPESQVMSDIWTNFLTSVGLSDISSQSLRP</sequence>
<dbReference type="AlphaFoldDB" id="A0A2T1M2N8"/>
<protein>
    <recommendedName>
        <fullName evidence="4">DUF928 domain-containing protein</fullName>
    </recommendedName>
</protein>
<reference evidence="2 3" key="2">
    <citation type="submission" date="2018-03" db="EMBL/GenBank/DDBJ databases">
        <authorList>
            <person name="Keele B.F."/>
        </authorList>
    </citation>
    <scope>NUCLEOTIDE SEQUENCE [LARGE SCALE GENOMIC DNA]</scope>
    <source>
        <strain evidence="2 3">CCALA 016</strain>
    </source>
</reference>
<evidence type="ECO:0000313" key="3">
    <source>
        <dbReference type="Proteomes" id="UP000239001"/>
    </source>
</evidence>
<dbReference type="InterPro" id="IPR010328">
    <property type="entry name" value="DUF928"/>
</dbReference>
<feature type="region of interest" description="Disordered" evidence="1">
    <location>
        <begin position="39"/>
        <end position="67"/>
    </location>
</feature>
<proteinExistence type="predicted"/>
<dbReference type="Proteomes" id="UP000239001">
    <property type="component" value="Unassembled WGS sequence"/>
</dbReference>
<reference evidence="2 3" key="1">
    <citation type="submission" date="2018-03" db="EMBL/GenBank/DDBJ databases">
        <title>The ancient ancestry and fast evolution of plastids.</title>
        <authorList>
            <person name="Moore K.R."/>
            <person name="Magnabosco C."/>
            <person name="Momper L."/>
            <person name="Gold D.A."/>
            <person name="Bosak T."/>
            <person name="Fournier G.P."/>
        </authorList>
    </citation>
    <scope>NUCLEOTIDE SEQUENCE [LARGE SCALE GENOMIC DNA]</scope>
    <source>
        <strain evidence="2 3">CCALA 016</strain>
    </source>
</reference>
<accession>A0A2T1M2N8</accession>
<dbReference type="Pfam" id="PF06051">
    <property type="entry name" value="DUF928"/>
    <property type="match status" value="1"/>
</dbReference>